<evidence type="ECO:0000313" key="2">
    <source>
        <dbReference type="Proteomes" id="UP000054047"/>
    </source>
</evidence>
<dbReference type="Proteomes" id="UP000054047">
    <property type="component" value="Unassembled WGS sequence"/>
</dbReference>
<evidence type="ECO:0008006" key="3">
    <source>
        <dbReference type="Google" id="ProtNLM"/>
    </source>
</evidence>
<sequence>MGELSSKQPPSEDERSKESITLAMMATYCREKKGGSKALYGVEIWEKPWQNFEKYTVTKIRDIAAGK</sequence>
<gene>
    <name evidence="1" type="ORF">ANCDUO_23674</name>
</gene>
<organism evidence="1 2">
    <name type="scientific">Ancylostoma duodenale</name>
    <dbReference type="NCBI Taxonomy" id="51022"/>
    <lineage>
        <taxon>Eukaryota</taxon>
        <taxon>Metazoa</taxon>
        <taxon>Ecdysozoa</taxon>
        <taxon>Nematoda</taxon>
        <taxon>Chromadorea</taxon>
        <taxon>Rhabditida</taxon>
        <taxon>Rhabditina</taxon>
        <taxon>Rhabditomorpha</taxon>
        <taxon>Strongyloidea</taxon>
        <taxon>Ancylostomatidae</taxon>
        <taxon>Ancylostomatinae</taxon>
        <taxon>Ancylostoma</taxon>
    </lineage>
</organism>
<reference evidence="1 2" key="1">
    <citation type="submission" date="2013-12" db="EMBL/GenBank/DDBJ databases">
        <title>Draft genome of the parsitic nematode Ancylostoma duodenale.</title>
        <authorList>
            <person name="Mitreva M."/>
        </authorList>
    </citation>
    <scope>NUCLEOTIDE SEQUENCE [LARGE SCALE GENOMIC DNA]</scope>
    <source>
        <strain evidence="1 2">Zhejiang</strain>
    </source>
</reference>
<proteinExistence type="predicted"/>
<keyword evidence="2" id="KW-1185">Reference proteome</keyword>
<dbReference type="OrthoDB" id="110606at2759"/>
<dbReference type="AlphaFoldDB" id="A0A0C2FCK6"/>
<accession>A0A0C2FCK6</accession>
<evidence type="ECO:0000313" key="1">
    <source>
        <dbReference type="EMBL" id="KIH46275.1"/>
    </source>
</evidence>
<dbReference type="Gene3D" id="3.10.450.10">
    <property type="match status" value="1"/>
</dbReference>
<protein>
    <recommendedName>
        <fullName evidence="3">Cystatin domain-containing protein</fullName>
    </recommendedName>
</protein>
<name>A0A0C2FCK6_9BILA</name>
<dbReference type="EMBL" id="KN769684">
    <property type="protein sequence ID" value="KIH46275.1"/>
    <property type="molecule type" value="Genomic_DNA"/>
</dbReference>